<evidence type="ECO:0000313" key="5">
    <source>
        <dbReference type="Proteomes" id="UP000002791"/>
    </source>
</evidence>
<keyword evidence="2" id="KW-1133">Transmembrane helix</keyword>
<feature type="compositionally biased region" description="Pro residues" evidence="1">
    <location>
        <begin position="51"/>
        <end position="63"/>
    </location>
</feature>
<organism evidence="4 5">
    <name type="scientific">Saccharomonospora cyanea NA-134</name>
    <dbReference type="NCBI Taxonomy" id="882082"/>
    <lineage>
        <taxon>Bacteria</taxon>
        <taxon>Bacillati</taxon>
        <taxon>Actinomycetota</taxon>
        <taxon>Actinomycetes</taxon>
        <taxon>Pseudonocardiales</taxon>
        <taxon>Pseudonocardiaceae</taxon>
        <taxon>Saccharomonospora</taxon>
    </lineage>
</organism>
<gene>
    <name evidence="4" type="ORF">SaccyDRAFT_1182</name>
</gene>
<evidence type="ECO:0000313" key="4">
    <source>
        <dbReference type="EMBL" id="EHR60093.1"/>
    </source>
</evidence>
<sequence length="332" mass="34518">MGWFRRRSSRPYGYEDRAALKGFGGYEPAEPTPPTVGVSPHTPTPSGSNPPVGPALPEPPEALPPRRARRRSGLPLPSSRLLGWFVYVVGFGVVSAVISLNTDSGHEATSDGAPADAAVAPRRMPETRVVVPAAVSGWQPVVQTEGVYAYDVPPDWVPEPGMVHGWESDGSRFALVTSALVGEGFCDRDEDVQRGGSGMTATPGDDAAAAAVATVEELARRAYTPDGGSEPTVELVEQRSVEVSIEGRAGDAELVLAEVSVSASGGQCLPDTALVGALAVEVPSGGSTPVLVAYDAQGGPGALSKEKMARLLASLRTVPESERETTVVTPTR</sequence>
<feature type="transmembrane region" description="Helical" evidence="2">
    <location>
        <begin position="81"/>
        <end position="100"/>
    </location>
</feature>
<evidence type="ECO:0000256" key="2">
    <source>
        <dbReference type="SAM" id="Phobius"/>
    </source>
</evidence>
<dbReference type="Pfam" id="PF26056">
    <property type="entry name" value="DUF8017"/>
    <property type="match status" value="1"/>
</dbReference>
<protein>
    <recommendedName>
        <fullName evidence="3">DUF8017 domain-containing protein</fullName>
    </recommendedName>
</protein>
<dbReference type="Proteomes" id="UP000002791">
    <property type="component" value="Chromosome"/>
</dbReference>
<feature type="domain" description="DUF8017" evidence="3">
    <location>
        <begin position="132"/>
        <end position="319"/>
    </location>
</feature>
<dbReference type="EMBL" id="CM001440">
    <property type="protein sequence ID" value="EHR60093.1"/>
    <property type="molecule type" value="Genomic_DNA"/>
</dbReference>
<name>H5XQN3_9PSEU</name>
<dbReference type="eggNOG" id="ENOG502ZSV0">
    <property type="taxonomic scope" value="Bacteria"/>
</dbReference>
<dbReference type="OrthoDB" id="3629423at2"/>
<keyword evidence="2" id="KW-0812">Transmembrane</keyword>
<feature type="region of interest" description="Disordered" evidence="1">
    <location>
        <begin position="22"/>
        <end position="72"/>
    </location>
</feature>
<proteinExistence type="predicted"/>
<reference evidence="4 5" key="1">
    <citation type="submission" date="2011-11" db="EMBL/GenBank/DDBJ databases">
        <title>The Noncontiguous Finished sequence of Saccharomonospora cyanea NA-134.</title>
        <authorList>
            <consortium name="US DOE Joint Genome Institute"/>
            <person name="Lucas S."/>
            <person name="Han J."/>
            <person name="Lapidus A."/>
            <person name="Cheng J.-F."/>
            <person name="Goodwin L."/>
            <person name="Pitluck S."/>
            <person name="Peters L."/>
            <person name="Ovchinnikova G."/>
            <person name="Lu M."/>
            <person name="Detter J.C."/>
            <person name="Han C."/>
            <person name="Tapia R."/>
            <person name="Land M."/>
            <person name="Hauser L."/>
            <person name="Kyrpides N."/>
            <person name="Ivanova N."/>
            <person name="Pagani I."/>
            <person name="Brambilla E.-M."/>
            <person name="Klenk H.-P."/>
            <person name="Woyke T."/>
        </authorList>
    </citation>
    <scope>NUCLEOTIDE SEQUENCE [LARGE SCALE GENOMIC DNA]</scope>
    <source>
        <strain evidence="4 5">NA-134</strain>
    </source>
</reference>
<dbReference type="AlphaFoldDB" id="H5XQN3"/>
<dbReference type="InterPro" id="IPR058330">
    <property type="entry name" value="DUF8017"/>
</dbReference>
<evidence type="ECO:0000259" key="3">
    <source>
        <dbReference type="Pfam" id="PF26056"/>
    </source>
</evidence>
<dbReference type="HOGENOM" id="CLU_852366_0_0_11"/>
<accession>H5XQN3</accession>
<dbReference type="STRING" id="882082.SaccyDRAFT_1182"/>
<evidence type="ECO:0000256" key="1">
    <source>
        <dbReference type="SAM" id="MobiDB-lite"/>
    </source>
</evidence>
<keyword evidence="5" id="KW-1185">Reference proteome</keyword>
<keyword evidence="2" id="KW-0472">Membrane</keyword>